<dbReference type="Proteomes" id="UP000008645">
    <property type="component" value="Chromosome"/>
</dbReference>
<dbReference type="AlphaFoldDB" id="F0V1E7"/>
<proteinExistence type="predicted"/>
<evidence type="ECO:0000313" key="2">
    <source>
        <dbReference type="Proteomes" id="UP000008645"/>
    </source>
</evidence>
<protein>
    <submittedName>
        <fullName evidence="1">Uncharacterized protein</fullName>
    </submittedName>
</protein>
<accession>F0V1E7</accession>
<evidence type="ECO:0000313" key="1">
    <source>
        <dbReference type="EMBL" id="CBZ40478.1"/>
    </source>
</evidence>
<name>F0V1E7_MYCS3</name>
<dbReference type="HOGENOM" id="CLU_2585945_0_0_14"/>
<dbReference type="KEGG" id="msk:MSUIS_03850"/>
<sequence length="80" mass="9309">MWRKGIILSSEGEDNKKYSVNLGYYDGNRELYYLPHSCKLSLRLKLKSLLSDFSLEPGVQVLVLMCNKNIKKIIKIVKFK</sequence>
<reference evidence="1 2" key="1">
    <citation type="journal article" date="2011" name="J. Bacteriol.">
        <title>Complete genome sequence of the hemotrophic Mycoplasma suis strain KI3806.</title>
        <authorList>
            <person name="Oehlerking J."/>
            <person name="Kube M."/>
            <person name="Felder K.M."/>
            <person name="Matter D."/>
            <person name="Wittenbrink M.M."/>
            <person name="Schwarzenbach S."/>
            <person name="Kramer M.M."/>
            <person name="Hoelzle K."/>
            <person name="Hoelzle L.E."/>
        </authorList>
    </citation>
    <scope>NUCLEOTIDE SEQUENCE [LARGE SCALE GENOMIC DNA]</scope>
    <source>
        <strain evidence="2">KI_3806</strain>
    </source>
</reference>
<dbReference type="EMBL" id="FQ790233">
    <property type="protein sequence ID" value="CBZ40478.1"/>
    <property type="molecule type" value="Genomic_DNA"/>
</dbReference>
<gene>
    <name evidence="1" type="ORF">MSUIS_03850</name>
</gene>
<organism evidence="1 2">
    <name type="scientific">Mycoplasma suis (strain KI_3806)</name>
    <dbReference type="NCBI Taxonomy" id="708248"/>
    <lineage>
        <taxon>Bacteria</taxon>
        <taxon>Bacillati</taxon>
        <taxon>Mycoplasmatota</taxon>
        <taxon>Mollicutes</taxon>
        <taxon>Mycoplasmataceae</taxon>
        <taxon>Mycoplasma</taxon>
    </lineage>
</organism>